<dbReference type="InterPro" id="IPR009056">
    <property type="entry name" value="Cyt_c-like_dom"/>
</dbReference>
<dbReference type="GO" id="GO:0020037">
    <property type="term" value="F:heme binding"/>
    <property type="evidence" value="ECO:0007669"/>
    <property type="project" value="InterPro"/>
</dbReference>
<name>A0A248VTA1_9BURK</name>
<dbReference type="GO" id="GO:0009055">
    <property type="term" value="F:electron transfer activity"/>
    <property type="evidence" value="ECO:0007669"/>
    <property type="project" value="InterPro"/>
</dbReference>
<dbReference type="Proteomes" id="UP000215158">
    <property type="component" value="Chromosome 2"/>
</dbReference>
<dbReference type="EMBL" id="CP022990">
    <property type="protein sequence ID" value="ASW02258.1"/>
    <property type="molecule type" value="Genomic_DNA"/>
</dbReference>
<evidence type="ECO:0000256" key="1">
    <source>
        <dbReference type="ARBA" id="ARBA00022617"/>
    </source>
</evidence>
<evidence type="ECO:0000256" key="3">
    <source>
        <dbReference type="ARBA" id="ARBA00023004"/>
    </source>
</evidence>
<dbReference type="Pfam" id="PF13442">
    <property type="entry name" value="Cytochrome_CBB3"/>
    <property type="match status" value="1"/>
</dbReference>
<evidence type="ECO:0000313" key="8">
    <source>
        <dbReference type="Proteomes" id="UP000215158"/>
    </source>
</evidence>
<dbReference type="Gene3D" id="1.10.760.10">
    <property type="entry name" value="Cytochrome c-like domain"/>
    <property type="match status" value="1"/>
</dbReference>
<reference evidence="7 8" key="1">
    <citation type="submission" date="2017-08" db="EMBL/GenBank/DDBJ databases">
        <title>Identification and genetic characteristics of simultaneous BTEX- and naphthalene-degrading Paraburkholderia sp. BN5 isolated from petroleum-contaminated soil.</title>
        <authorList>
            <person name="Lee Y."/>
            <person name="Jeon C.O."/>
        </authorList>
    </citation>
    <scope>NUCLEOTIDE SEQUENCE [LARGE SCALE GENOMIC DNA]</scope>
    <source>
        <strain evidence="7 8">BN5</strain>
    </source>
</reference>
<protein>
    <submittedName>
        <fullName evidence="7">Cytochrome C</fullName>
    </submittedName>
</protein>
<dbReference type="OrthoDB" id="9808312at2"/>
<dbReference type="GO" id="GO:0046872">
    <property type="term" value="F:metal ion binding"/>
    <property type="evidence" value="ECO:0007669"/>
    <property type="project" value="UniProtKB-KW"/>
</dbReference>
<keyword evidence="1 4" id="KW-0349">Heme</keyword>
<sequence length="176" mass="18978">MPFRHPVASVAATIVITLSLLAIGALLFGFSGVYDVSASSKDNPIIAWMLHSTYEASLHHHAGKDVPPGDLMSLNNIRAGAQFYDSTCAACHGVPGKPLSFIGQGIQPAAPTLLAASRRNNPKLMFWVIKHGVNMTAMPSFGKTQSDRTIWQTAAFLYDARGITPERYETLVHGSK</sequence>
<keyword evidence="5" id="KW-0472">Membrane</keyword>
<feature type="domain" description="Cytochrome c" evidence="6">
    <location>
        <begin position="75"/>
        <end position="161"/>
    </location>
</feature>
<dbReference type="InterPro" id="IPR036909">
    <property type="entry name" value="Cyt_c-like_dom_sf"/>
</dbReference>
<dbReference type="KEGG" id="parb:CJU94_29580"/>
<evidence type="ECO:0000313" key="7">
    <source>
        <dbReference type="EMBL" id="ASW02258.1"/>
    </source>
</evidence>
<accession>A0A248VTA1</accession>
<dbReference type="SUPFAM" id="SSF46626">
    <property type="entry name" value="Cytochrome c"/>
    <property type="match status" value="1"/>
</dbReference>
<evidence type="ECO:0000256" key="2">
    <source>
        <dbReference type="ARBA" id="ARBA00022723"/>
    </source>
</evidence>
<proteinExistence type="predicted"/>
<keyword evidence="3 4" id="KW-0408">Iron</keyword>
<evidence type="ECO:0000259" key="6">
    <source>
        <dbReference type="PROSITE" id="PS51007"/>
    </source>
</evidence>
<feature type="transmembrane region" description="Helical" evidence="5">
    <location>
        <begin position="7"/>
        <end position="34"/>
    </location>
</feature>
<keyword evidence="2 4" id="KW-0479">Metal-binding</keyword>
<keyword evidence="5" id="KW-0812">Transmembrane</keyword>
<evidence type="ECO:0000256" key="5">
    <source>
        <dbReference type="SAM" id="Phobius"/>
    </source>
</evidence>
<organism evidence="7 8">
    <name type="scientific">Paraburkholderia aromaticivorans</name>
    <dbReference type="NCBI Taxonomy" id="2026199"/>
    <lineage>
        <taxon>Bacteria</taxon>
        <taxon>Pseudomonadati</taxon>
        <taxon>Pseudomonadota</taxon>
        <taxon>Betaproteobacteria</taxon>
        <taxon>Burkholderiales</taxon>
        <taxon>Burkholderiaceae</taxon>
        <taxon>Paraburkholderia</taxon>
    </lineage>
</organism>
<keyword evidence="8" id="KW-1185">Reference proteome</keyword>
<keyword evidence="5" id="KW-1133">Transmembrane helix</keyword>
<dbReference type="PROSITE" id="PS51007">
    <property type="entry name" value="CYTC"/>
    <property type="match status" value="1"/>
</dbReference>
<dbReference type="AlphaFoldDB" id="A0A248VTA1"/>
<gene>
    <name evidence="7" type="ORF">CJU94_29580</name>
</gene>
<evidence type="ECO:0000256" key="4">
    <source>
        <dbReference type="PROSITE-ProRule" id="PRU00433"/>
    </source>
</evidence>